<dbReference type="NCBIfam" id="NF003807">
    <property type="entry name" value="PRK05395.1-4"/>
    <property type="match status" value="1"/>
</dbReference>
<dbReference type="HAMAP" id="MF_00169">
    <property type="entry name" value="AroQ"/>
    <property type="match status" value="1"/>
</dbReference>
<comment type="caution">
    <text evidence="3">The sequence shown here is derived from an EMBL/GenBank/DDBJ whole genome shotgun (WGS) entry which is preliminary data.</text>
</comment>
<dbReference type="NCBIfam" id="TIGR01088">
    <property type="entry name" value="aroQ"/>
    <property type="match status" value="1"/>
</dbReference>
<dbReference type="InterPro" id="IPR018509">
    <property type="entry name" value="DHquinase_II_CS"/>
</dbReference>
<dbReference type="GO" id="GO:0003855">
    <property type="term" value="F:3-dehydroquinate dehydratase activity"/>
    <property type="evidence" value="ECO:0007669"/>
    <property type="project" value="UniProtKB-EC"/>
</dbReference>
<dbReference type="InterPro" id="IPR036441">
    <property type="entry name" value="DHquinase_II_sf"/>
</dbReference>
<keyword evidence="2" id="KW-0456">Lyase</keyword>
<dbReference type="CDD" id="cd00466">
    <property type="entry name" value="DHQase_II"/>
    <property type="match status" value="1"/>
</dbReference>
<dbReference type="AlphaFoldDB" id="J9DDX0"/>
<evidence type="ECO:0000313" key="3">
    <source>
        <dbReference type="EMBL" id="EJX11216.1"/>
    </source>
</evidence>
<protein>
    <recommendedName>
        <fullName evidence="1">3-dehydroquinate dehydratase</fullName>
        <ecNumber evidence="1">4.2.1.10</ecNumber>
    </recommendedName>
</protein>
<dbReference type="PANTHER" id="PTHR21272">
    <property type="entry name" value="CATABOLIC 3-DEHYDROQUINASE"/>
    <property type="match status" value="1"/>
</dbReference>
<sequence>MKIQIINGPNINLLGKREPSIYGAVSFEDYLAQLRSAYPDVELLYFQSNVEGEMINRIHEVGFDYDGIILNAGAYTHTSIALQDAIRAVTAPVVEVHISNVHAREEFRHRSMIACACRGVICGFGLDSYRLALEALLK</sequence>
<dbReference type="PANTHER" id="PTHR21272:SF3">
    <property type="entry name" value="CATABOLIC 3-DEHYDROQUINASE"/>
    <property type="match status" value="1"/>
</dbReference>
<reference evidence="3" key="1">
    <citation type="journal article" date="2012" name="PLoS ONE">
        <title>Gene sets for utilization of primary and secondary nutrition supplies in the distal gut of endangered iberian lynx.</title>
        <authorList>
            <person name="Alcaide M."/>
            <person name="Messina E."/>
            <person name="Richter M."/>
            <person name="Bargiela R."/>
            <person name="Peplies J."/>
            <person name="Huws S.A."/>
            <person name="Newbold C.J."/>
            <person name="Golyshin P.N."/>
            <person name="Simon M.A."/>
            <person name="Lopez G."/>
            <person name="Yakimov M.M."/>
            <person name="Ferrer M."/>
        </authorList>
    </citation>
    <scope>NUCLEOTIDE SEQUENCE</scope>
</reference>
<dbReference type="EC" id="4.2.1.10" evidence="1"/>
<dbReference type="InterPro" id="IPR001874">
    <property type="entry name" value="DHquinase_II"/>
</dbReference>
<dbReference type="PROSITE" id="PS01029">
    <property type="entry name" value="DEHYDROQUINASE_II"/>
    <property type="match status" value="1"/>
</dbReference>
<dbReference type="SUPFAM" id="SSF52304">
    <property type="entry name" value="Type II 3-dehydroquinate dehydratase"/>
    <property type="match status" value="1"/>
</dbReference>
<organism evidence="3">
    <name type="scientific">gut metagenome</name>
    <dbReference type="NCBI Taxonomy" id="749906"/>
    <lineage>
        <taxon>unclassified sequences</taxon>
        <taxon>metagenomes</taxon>
        <taxon>organismal metagenomes</taxon>
    </lineage>
</organism>
<accession>J9DDX0</accession>
<dbReference type="EMBL" id="AMCI01000002">
    <property type="protein sequence ID" value="EJX11216.1"/>
    <property type="molecule type" value="Genomic_DNA"/>
</dbReference>
<evidence type="ECO:0000256" key="2">
    <source>
        <dbReference type="ARBA" id="ARBA00023239"/>
    </source>
</evidence>
<name>J9DDX0_9ZZZZ</name>
<dbReference type="GO" id="GO:0019631">
    <property type="term" value="P:quinate catabolic process"/>
    <property type="evidence" value="ECO:0007669"/>
    <property type="project" value="TreeGrafter"/>
</dbReference>
<dbReference type="PIRSF" id="PIRSF001399">
    <property type="entry name" value="DHquinase_II"/>
    <property type="match status" value="1"/>
</dbReference>
<gene>
    <name evidence="3" type="ORF">EVA_00065</name>
</gene>
<dbReference type="NCBIfam" id="NF003805">
    <property type="entry name" value="PRK05395.1-2"/>
    <property type="match status" value="1"/>
</dbReference>
<proteinExistence type="inferred from homology"/>
<dbReference type="NCBIfam" id="NF003806">
    <property type="entry name" value="PRK05395.1-3"/>
    <property type="match status" value="1"/>
</dbReference>
<dbReference type="Pfam" id="PF01220">
    <property type="entry name" value="DHquinase_II"/>
    <property type="match status" value="1"/>
</dbReference>
<dbReference type="Gene3D" id="3.40.50.9100">
    <property type="entry name" value="Dehydroquinase, class II"/>
    <property type="match status" value="1"/>
</dbReference>
<evidence type="ECO:0000256" key="1">
    <source>
        <dbReference type="ARBA" id="ARBA00012060"/>
    </source>
</evidence>